<dbReference type="Pfam" id="PF09976">
    <property type="entry name" value="TPR_21"/>
    <property type="match status" value="1"/>
</dbReference>
<comment type="caution">
    <text evidence="3">The sequence shown here is derived from an EMBL/GenBank/DDBJ whole genome shotgun (WGS) entry which is preliminary data.</text>
</comment>
<keyword evidence="1" id="KW-0472">Membrane</keyword>
<evidence type="ECO:0000256" key="1">
    <source>
        <dbReference type="SAM" id="Phobius"/>
    </source>
</evidence>
<keyword evidence="1" id="KW-0812">Transmembrane</keyword>
<dbReference type="EMBL" id="DTHB01000029">
    <property type="protein sequence ID" value="HGB14385.1"/>
    <property type="molecule type" value="Genomic_DNA"/>
</dbReference>
<sequence>MAKISIRRRDPLKQDEVLTFAQRLIEFSKRHRKRVMAGVLAAVLAIMGMTAFRYWQQSRRDAAAAALTEVRPKLESEVQSQEVLKELEKIVSRYGGQPAAREAALYRAHILYQLHKYEEAAQAYKELLADPVIQKEPGMSALVVESLSYCYEGLGKCEEAGQVLQPWLDKASGAFQSDLARRLAWLYERAGKSPEAKKYWEKLLEKPPSPALVPYLKEKLAASPEAASQK</sequence>
<organism evidence="3">
    <name type="scientific">Desulfobacca acetoxidans</name>
    <dbReference type="NCBI Taxonomy" id="60893"/>
    <lineage>
        <taxon>Bacteria</taxon>
        <taxon>Pseudomonadati</taxon>
        <taxon>Thermodesulfobacteriota</taxon>
        <taxon>Desulfobaccia</taxon>
        <taxon>Desulfobaccales</taxon>
        <taxon>Desulfobaccaceae</taxon>
        <taxon>Desulfobacca</taxon>
    </lineage>
</organism>
<dbReference type="Gene3D" id="1.25.40.10">
    <property type="entry name" value="Tetratricopeptide repeat domain"/>
    <property type="match status" value="1"/>
</dbReference>
<gene>
    <name evidence="3" type="ORF">ENV62_03990</name>
</gene>
<evidence type="ECO:0000259" key="2">
    <source>
        <dbReference type="Pfam" id="PF09976"/>
    </source>
</evidence>
<reference evidence="3" key="1">
    <citation type="journal article" date="2020" name="mSystems">
        <title>Genome- and Community-Level Interaction Insights into Carbon Utilization and Element Cycling Functions of Hydrothermarchaeota in Hydrothermal Sediment.</title>
        <authorList>
            <person name="Zhou Z."/>
            <person name="Liu Y."/>
            <person name="Xu W."/>
            <person name="Pan J."/>
            <person name="Luo Z.H."/>
            <person name="Li M."/>
        </authorList>
    </citation>
    <scope>NUCLEOTIDE SEQUENCE [LARGE SCALE GENOMIC DNA]</scope>
    <source>
        <strain evidence="3">SpSt-776</strain>
    </source>
</reference>
<dbReference type="AlphaFoldDB" id="A0A7C3SK19"/>
<name>A0A7C3SK19_9BACT</name>
<dbReference type="InterPro" id="IPR011990">
    <property type="entry name" value="TPR-like_helical_dom_sf"/>
</dbReference>
<dbReference type="InterPro" id="IPR018704">
    <property type="entry name" value="SecYEG/CpoB_TPR"/>
</dbReference>
<evidence type="ECO:0000313" key="3">
    <source>
        <dbReference type="EMBL" id="HGB14385.1"/>
    </source>
</evidence>
<protein>
    <submittedName>
        <fullName evidence="3">Tetratricopeptide repeat protein</fullName>
    </submittedName>
</protein>
<dbReference type="SUPFAM" id="SSF48452">
    <property type="entry name" value="TPR-like"/>
    <property type="match status" value="1"/>
</dbReference>
<accession>A0A7C3SK19</accession>
<feature type="domain" description="Ancillary SecYEG translocon subunit/Cell division coordinator CpoB TPR" evidence="2">
    <location>
        <begin position="27"/>
        <end position="220"/>
    </location>
</feature>
<keyword evidence="1" id="KW-1133">Transmembrane helix</keyword>
<proteinExistence type="predicted"/>
<feature type="transmembrane region" description="Helical" evidence="1">
    <location>
        <begin position="35"/>
        <end position="55"/>
    </location>
</feature>